<name>A0A5E7AEB2_PSEFL</name>
<dbReference type="AlphaFoldDB" id="A0A5E7AEB2"/>
<evidence type="ECO:0000313" key="1">
    <source>
        <dbReference type="EMBL" id="VVN77316.1"/>
    </source>
</evidence>
<accession>A0A5E7AEB2</accession>
<protein>
    <submittedName>
        <fullName evidence="1">Uncharacterized protein</fullName>
    </submittedName>
</protein>
<dbReference type="Proteomes" id="UP000381093">
    <property type="component" value="Unassembled WGS sequence"/>
</dbReference>
<reference evidence="1 2" key="1">
    <citation type="submission" date="2019-09" db="EMBL/GenBank/DDBJ databases">
        <authorList>
            <person name="Chandra G."/>
            <person name="Truman W A."/>
        </authorList>
    </citation>
    <scope>NUCLEOTIDE SEQUENCE [LARGE SCALE GENOMIC DNA]</scope>
    <source>
        <strain evidence="1">PS710</strain>
    </source>
</reference>
<evidence type="ECO:0000313" key="2">
    <source>
        <dbReference type="Proteomes" id="UP000381093"/>
    </source>
</evidence>
<proteinExistence type="predicted"/>
<organism evidence="1 2">
    <name type="scientific">Pseudomonas fluorescens</name>
    <dbReference type="NCBI Taxonomy" id="294"/>
    <lineage>
        <taxon>Bacteria</taxon>
        <taxon>Pseudomonadati</taxon>
        <taxon>Pseudomonadota</taxon>
        <taxon>Gammaproteobacteria</taxon>
        <taxon>Pseudomonadales</taxon>
        <taxon>Pseudomonadaceae</taxon>
        <taxon>Pseudomonas</taxon>
    </lineage>
</organism>
<dbReference type="EMBL" id="CABVHW010000002">
    <property type="protein sequence ID" value="VVN77316.1"/>
    <property type="molecule type" value="Genomic_DNA"/>
</dbReference>
<sequence length="39" mass="4594">MVTWAEFIETLGKSENECVRQFFQEVLGNRGQTTIIFDR</sequence>
<gene>
    <name evidence="1" type="ORF">PS710_00821</name>
</gene>